<evidence type="ECO:0000256" key="4">
    <source>
        <dbReference type="ARBA" id="ARBA00023136"/>
    </source>
</evidence>
<feature type="transmembrane region" description="Helical" evidence="5">
    <location>
        <begin position="261"/>
        <end position="283"/>
    </location>
</feature>
<evidence type="ECO:0000256" key="1">
    <source>
        <dbReference type="ARBA" id="ARBA00004370"/>
    </source>
</evidence>
<dbReference type="InterPro" id="IPR052954">
    <property type="entry name" value="GPCR-Ligand_Int"/>
</dbReference>
<evidence type="ECO:0000313" key="7">
    <source>
        <dbReference type="EMBL" id="CAF3535413.1"/>
    </source>
</evidence>
<proteinExistence type="predicted"/>
<dbReference type="PANTHER" id="PTHR46641">
    <property type="entry name" value="FMRFAMIDE RECEPTOR-RELATED"/>
    <property type="match status" value="1"/>
</dbReference>
<keyword evidence="4 5" id="KW-0472">Membrane</keyword>
<reference evidence="7" key="1">
    <citation type="submission" date="2021-02" db="EMBL/GenBank/DDBJ databases">
        <authorList>
            <person name="Nowell W R."/>
        </authorList>
    </citation>
    <scope>NUCLEOTIDE SEQUENCE</scope>
</reference>
<feature type="transmembrane region" description="Helical" evidence="5">
    <location>
        <begin position="101"/>
        <end position="119"/>
    </location>
</feature>
<dbReference type="InterPro" id="IPR017452">
    <property type="entry name" value="GPCR_Rhodpsn_7TM"/>
</dbReference>
<dbReference type="Proteomes" id="UP000663865">
    <property type="component" value="Unassembled WGS sequence"/>
</dbReference>
<dbReference type="SUPFAM" id="SSF81321">
    <property type="entry name" value="Family A G protein-coupled receptor-like"/>
    <property type="match status" value="1"/>
</dbReference>
<feature type="transmembrane region" description="Helical" evidence="5">
    <location>
        <begin position="189"/>
        <end position="211"/>
    </location>
</feature>
<feature type="transmembrane region" description="Helical" evidence="5">
    <location>
        <begin position="139"/>
        <end position="159"/>
    </location>
</feature>
<protein>
    <recommendedName>
        <fullName evidence="6">G-protein coupled receptors family 1 profile domain-containing protein</fullName>
    </recommendedName>
</protein>
<evidence type="ECO:0000259" key="6">
    <source>
        <dbReference type="PROSITE" id="PS50262"/>
    </source>
</evidence>
<name>A0A818J567_9BILA</name>
<comment type="subcellular location">
    <subcellularLocation>
        <location evidence="1">Membrane</location>
    </subcellularLocation>
</comment>
<evidence type="ECO:0000256" key="3">
    <source>
        <dbReference type="ARBA" id="ARBA00022989"/>
    </source>
</evidence>
<dbReference type="EMBL" id="CAJNYV010003107">
    <property type="protein sequence ID" value="CAF3535413.1"/>
    <property type="molecule type" value="Genomic_DNA"/>
</dbReference>
<evidence type="ECO:0000256" key="2">
    <source>
        <dbReference type="ARBA" id="ARBA00022692"/>
    </source>
</evidence>
<dbReference type="GO" id="GO:0016020">
    <property type="term" value="C:membrane"/>
    <property type="evidence" value="ECO:0007669"/>
    <property type="project" value="UniProtKB-SubCell"/>
</dbReference>
<organism evidence="7 8">
    <name type="scientific">Rotaria socialis</name>
    <dbReference type="NCBI Taxonomy" id="392032"/>
    <lineage>
        <taxon>Eukaryota</taxon>
        <taxon>Metazoa</taxon>
        <taxon>Spiralia</taxon>
        <taxon>Gnathifera</taxon>
        <taxon>Rotifera</taxon>
        <taxon>Eurotatoria</taxon>
        <taxon>Bdelloidea</taxon>
        <taxon>Philodinida</taxon>
        <taxon>Philodinidae</taxon>
        <taxon>Rotaria</taxon>
    </lineage>
</organism>
<gene>
    <name evidence="7" type="ORF">KIK155_LOCUS17673</name>
</gene>
<keyword evidence="3 5" id="KW-1133">Transmembrane helix</keyword>
<feature type="transmembrane region" description="Helical" evidence="5">
    <location>
        <begin position="56"/>
        <end position="74"/>
    </location>
</feature>
<dbReference type="AlphaFoldDB" id="A0A818J567"/>
<feature type="transmembrane region" description="Helical" evidence="5">
    <location>
        <begin position="20"/>
        <end position="44"/>
    </location>
</feature>
<accession>A0A818J567</accession>
<keyword evidence="2 5" id="KW-0812">Transmembrane</keyword>
<sequence>MSKSIVSRMVDSAISNQQWIAAHVSLTLTIAGTVFNLLTFTILCQSTFRNAKTRPTLHYMRTIAIFDIFMLYGWNLDHFFSTVYGFEIQTSTMPLCRFLSFLNYFAAQTSAWLRVFICWDRYLSLSRLHKTWFSHSNNVLTVIACIIVCCAIINGQFFIFGCSFNADGSINSYSTAFQTYPTWDYLNLALYNCAPFILMVIFNSGVIYYLIHLRRTSTVQNSRIQHRSISITLVITTFLFLIMTIPSTVGFAFFSNTAGDTILYFLDGLLYSYHTLSFPLYIITFDEFRREVFGIITCNRNKRRVVPQTQTGVALHTIDATKVMAIA</sequence>
<feature type="domain" description="G-protein coupled receptors family 1 profile" evidence="6">
    <location>
        <begin position="35"/>
        <end position="282"/>
    </location>
</feature>
<evidence type="ECO:0000256" key="5">
    <source>
        <dbReference type="SAM" id="Phobius"/>
    </source>
</evidence>
<dbReference type="PANTHER" id="PTHR46641:SF25">
    <property type="entry name" value="CNMAMIDE RECEPTOR-RELATED"/>
    <property type="match status" value="1"/>
</dbReference>
<dbReference type="Gene3D" id="1.20.1070.10">
    <property type="entry name" value="Rhodopsin 7-helix transmembrane proteins"/>
    <property type="match status" value="1"/>
</dbReference>
<feature type="transmembrane region" description="Helical" evidence="5">
    <location>
        <begin position="231"/>
        <end position="255"/>
    </location>
</feature>
<evidence type="ECO:0000313" key="8">
    <source>
        <dbReference type="Proteomes" id="UP000663865"/>
    </source>
</evidence>
<comment type="caution">
    <text evidence="7">The sequence shown here is derived from an EMBL/GenBank/DDBJ whole genome shotgun (WGS) entry which is preliminary data.</text>
</comment>
<dbReference type="PROSITE" id="PS50262">
    <property type="entry name" value="G_PROTEIN_RECEP_F1_2"/>
    <property type="match status" value="1"/>
</dbReference>